<reference evidence="1" key="1">
    <citation type="journal article" date="2021" name="Open Biol.">
        <title>Shared evolutionary footprints suggest mitochondrial oxidative damage underlies multiple complex I losses in fungi.</title>
        <authorList>
            <person name="Schikora-Tamarit M.A."/>
            <person name="Marcet-Houben M."/>
            <person name="Nosek J."/>
            <person name="Gabaldon T."/>
        </authorList>
    </citation>
    <scope>NUCLEOTIDE SEQUENCE</scope>
    <source>
        <strain evidence="1">NCAIM Y.01608</strain>
    </source>
</reference>
<name>A0A9P8SYK9_9ASCO</name>
<dbReference type="EMBL" id="JAEUBD010001504">
    <property type="protein sequence ID" value="KAH3659808.1"/>
    <property type="molecule type" value="Genomic_DNA"/>
</dbReference>
<sequence>MYRPSTGLLNQRSVPLFAPRFYSSACRKYGTATQQNSDFLSPPEPQNWYALLTKPPSQNKHRLANFQKDVIEGLRSPSYDSFNSLFIKPYRRHRDLAHVTNSKSALPHVPSSYDAPEALRKQLKRRPLPFHLSHRLSTYLQKKSLRDIGSIYFEIPAPRAASFSILQLEQLLSLILSTKRANIEIVNVARRILEDMESDSIRLGPLEQTKLVYFYTRLQMPFEEVIQKVLDKGYFHPHTWNLLLQFYTSHTDKILELMRTRVSLDRTLLLTLLEKSSSLNSVLNIVDIFRQRHMHLDQEALDKILVKLAIFDEYLVAKSILDTMIETAPKLEEKPFQVQHSSTHEPWVRKLNLYEHHGLMTTRRRRRLVSQIELVNEWLPDNTPLILYPQRPTPFLMHQFFVLNLSSDMSIARRSQISDLLELMNIAKIPILNKTVILVLQRLVELDQLRQQEVDLAAHLVELYQESKRFNSYLEIQATNMAFNRTELVPYLLVKSENNKKLEFEVRNGAGYNSDCYDQVIFRLGSKMYHQSAHLDFERLAKLLLELHRD</sequence>
<gene>
    <name evidence="1" type="ORF">OGATHE_005853</name>
</gene>
<dbReference type="Proteomes" id="UP000788993">
    <property type="component" value="Unassembled WGS sequence"/>
</dbReference>
<evidence type="ECO:0000313" key="2">
    <source>
        <dbReference type="Proteomes" id="UP000788993"/>
    </source>
</evidence>
<evidence type="ECO:0000313" key="1">
    <source>
        <dbReference type="EMBL" id="KAH3659808.1"/>
    </source>
</evidence>
<organism evidence="1 2">
    <name type="scientific">Ogataea polymorpha</name>
    <dbReference type="NCBI Taxonomy" id="460523"/>
    <lineage>
        <taxon>Eukaryota</taxon>
        <taxon>Fungi</taxon>
        <taxon>Dikarya</taxon>
        <taxon>Ascomycota</taxon>
        <taxon>Saccharomycotina</taxon>
        <taxon>Pichiomycetes</taxon>
        <taxon>Pichiales</taxon>
        <taxon>Pichiaceae</taxon>
        <taxon>Ogataea</taxon>
    </lineage>
</organism>
<reference evidence="1" key="2">
    <citation type="submission" date="2021-01" db="EMBL/GenBank/DDBJ databases">
        <authorList>
            <person name="Schikora-Tamarit M.A."/>
        </authorList>
    </citation>
    <scope>NUCLEOTIDE SEQUENCE</scope>
    <source>
        <strain evidence="1">NCAIM Y.01608</strain>
    </source>
</reference>
<keyword evidence="2" id="KW-1185">Reference proteome</keyword>
<proteinExistence type="predicted"/>
<dbReference type="AlphaFoldDB" id="A0A9P8SYK9"/>
<protein>
    <submittedName>
        <fullName evidence="1">Uncharacterized protein</fullName>
    </submittedName>
</protein>
<comment type="caution">
    <text evidence="1">The sequence shown here is derived from an EMBL/GenBank/DDBJ whole genome shotgun (WGS) entry which is preliminary data.</text>
</comment>
<accession>A0A9P8SYK9</accession>